<dbReference type="EMBL" id="DVOT01000252">
    <property type="protein sequence ID" value="HIV29101.1"/>
    <property type="molecule type" value="Genomic_DNA"/>
</dbReference>
<dbReference type="Proteomes" id="UP000886884">
    <property type="component" value="Unassembled WGS sequence"/>
</dbReference>
<organism evidence="2 3">
    <name type="scientific">Candidatus Ornithocaccomicrobium faecavium</name>
    <dbReference type="NCBI Taxonomy" id="2840890"/>
    <lineage>
        <taxon>Bacteria</taxon>
        <taxon>Bacillati</taxon>
        <taxon>Bacillota</taxon>
        <taxon>Clostridia</taxon>
        <taxon>Candidatus Ornithocaccomicrobium</taxon>
    </lineage>
</organism>
<feature type="compositionally biased region" description="Polar residues" evidence="1">
    <location>
        <begin position="131"/>
        <end position="150"/>
    </location>
</feature>
<reference evidence="2" key="2">
    <citation type="journal article" date="2021" name="PeerJ">
        <title>Extensive microbial diversity within the chicken gut microbiome revealed by metagenomics and culture.</title>
        <authorList>
            <person name="Gilroy R."/>
            <person name="Ravi A."/>
            <person name="Getino M."/>
            <person name="Pursley I."/>
            <person name="Horton D.L."/>
            <person name="Alikhan N.F."/>
            <person name="Baker D."/>
            <person name="Gharbi K."/>
            <person name="Hall N."/>
            <person name="Watson M."/>
            <person name="Adriaenssens E.M."/>
            <person name="Foster-Nyarko E."/>
            <person name="Jarju S."/>
            <person name="Secka A."/>
            <person name="Antonio M."/>
            <person name="Oren A."/>
            <person name="Chaudhuri R.R."/>
            <person name="La Ragione R."/>
            <person name="Hildebrand F."/>
            <person name="Pallen M.J."/>
        </authorList>
    </citation>
    <scope>NUCLEOTIDE SEQUENCE</scope>
    <source>
        <strain evidence="2">CHK183-6373</strain>
    </source>
</reference>
<feature type="region of interest" description="Disordered" evidence="1">
    <location>
        <begin position="79"/>
        <end position="180"/>
    </location>
</feature>
<comment type="caution">
    <text evidence="2">The sequence shown here is derived from an EMBL/GenBank/DDBJ whole genome shotgun (WGS) entry which is preliminary data.</text>
</comment>
<protein>
    <recommendedName>
        <fullName evidence="4">Lin1244/Lin1753-like N-terminal domain-containing protein</fullName>
    </recommendedName>
</protein>
<feature type="non-terminal residue" evidence="2">
    <location>
        <position position="1"/>
    </location>
</feature>
<evidence type="ECO:0008006" key="4">
    <source>
        <dbReference type="Google" id="ProtNLM"/>
    </source>
</evidence>
<reference evidence="2" key="1">
    <citation type="submission" date="2020-10" db="EMBL/GenBank/DDBJ databases">
        <authorList>
            <person name="Gilroy R."/>
        </authorList>
    </citation>
    <scope>NUCLEOTIDE SEQUENCE</scope>
    <source>
        <strain evidence="2">CHK183-6373</strain>
    </source>
</reference>
<gene>
    <name evidence="2" type="ORF">IAA64_14155</name>
</gene>
<proteinExistence type="predicted"/>
<accession>A0A9D1P9K2</accession>
<evidence type="ECO:0000256" key="1">
    <source>
        <dbReference type="SAM" id="MobiDB-lite"/>
    </source>
</evidence>
<dbReference type="AlphaFoldDB" id="A0A9D1P9K2"/>
<feature type="compositionally biased region" description="Basic residues" evidence="1">
    <location>
        <begin position="81"/>
        <end position="93"/>
    </location>
</feature>
<name>A0A9D1P9K2_9FIRM</name>
<feature type="compositionally biased region" description="Low complexity" evidence="1">
    <location>
        <begin position="151"/>
        <end position="174"/>
    </location>
</feature>
<sequence>DAQAIGHLVCLWLWTLDNAPDGDLSEMDDATIAYGADFPEERAEEFVKALQKARFLDGKCIHNWEEYAGRLIAIRESNRERARKARERKRAKGGQKAEPKEPEEEDAPEGVREPCANGARSVREACGATKPNRTQRNPTVPNQTKQNITLPNPTTQDTTVPDTTAPNTTVPGARARAERQRETEWFEQFWQLYPRKGDRHMSEILFRGEAFTEEEFLEMMDALRYWMQTHKWRVFDGRYAPVSMQWLRQRMWREPRPEGTEAPEEKPWTEDGHAEEL</sequence>
<evidence type="ECO:0000313" key="2">
    <source>
        <dbReference type="EMBL" id="HIV29101.1"/>
    </source>
</evidence>
<evidence type="ECO:0000313" key="3">
    <source>
        <dbReference type="Proteomes" id="UP000886884"/>
    </source>
</evidence>
<feature type="region of interest" description="Disordered" evidence="1">
    <location>
        <begin position="253"/>
        <end position="277"/>
    </location>
</feature>